<feature type="chain" id="PRO_5045124600" description="RagB/SusD family nutrient uptake outer membrane protein" evidence="1">
    <location>
        <begin position="21"/>
        <end position="108"/>
    </location>
</feature>
<evidence type="ECO:0000313" key="3">
    <source>
        <dbReference type="Proteomes" id="UP000700732"/>
    </source>
</evidence>
<keyword evidence="1" id="KW-0732">Signal</keyword>
<dbReference type="Gene3D" id="1.25.40.390">
    <property type="match status" value="1"/>
</dbReference>
<protein>
    <recommendedName>
        <fullName evidence="4">RagB/SusD family nutrient uptake outer membrane protein</fullName>
    </recommendedName>
</protein>
<sequence length="108" mass="12334">MKRILLILLPALLVVASCTKDFDTMNVDPNNPTAVGPQYLLPFATEASVDRYWGSNVRFERLNLDGAMLWMQYLTRNIYSNEGDNYGISVALYNNNWKGFYNDGLVNF</sequence>
<gene>
    <name evidence="2" type="ORF">FH603_4167</name>
</gene>
<dbReference type="InterPro" id="IPR011990">
    <property type="entry name" value="TPR-like_helical_dom_sf"/>
</dbReference>
<dbReference type="PROSITE" id="PS51257">
    <property type="entry name" value="PROKAR_LIPOPROTEIN"/>
    <property type="match status" value="1"/>
</dbReference>
<dbReference type="EMBL" id="VFIA01000029">
    <property type="protein sequence ID" value="MBC3793648.1"/>
    <property type="molecule type" value="Genomic_DNA"/>
</dbReference>
<organism evidence="2 3">
    <name type="scientific">Spirosoma utsteinense</name>
    <dbReference type="NCBI Taxonomy" id="2585773"/>
    <lineage>
        <taxon>Bacteria</taxon>
        <taxon>Pseudomonadati</taxon>
        <taxon>Bacteroidota</taxon>
        <taxon>Cytophagia</taxon>
        <taxon>Cytophagales</taxon>
        <taxon>Cytophagaceae</taxon>
        <taxon>Spirosoma</taxon>
    </lineage>
</organism>
<proteinExistence type="predicted"/>
<name>A0ABR6WBW7_9BACT</name>
<keyword evidence="3" id="KW-1185">Reference proteome</keyword>
<evidence type="ECO:0008006" key="4">
    <source>
        <dbReference type="Google" id="ProtNLM"/>
    </source>
</evidence>
<reference evidence="2 3" key="1">
    <citation type="submission" date="2019-06" db="EMBL/GenBank/DDBJ databases">
        <title>Spirosoma utsteinense sp. nov. isolated from Antarctic ice-free soils.</title>
        <authorList>
            <person name="Tahon G."/>
        </authorList>
    </citation>
    <scope>NUCLEOTIDE SEQUENCE [LARGE SCALE GENOMIC DNA]</scope>
    <source>
        <strain evidence="2 3">LMG 31447</strain>
    </source>
</reference>
<evidence type="ECO:0000256" key="1">
    <source>
        <dbReference type="SAM" id="SignalP"/>
    </source>
</evidence>
<comment type="caution">
    <text evidence="2">The sequence shown here is derived from an EMBL/GenBank/DDBJ whole genome shotgun (WGS) entry which is preliminary data.</text>
</comment>
<accession>A0ABR6WBW7</accession>
<evidence type="ECO:0000313" key="2">
    <source>
        <dbReference type="EMBL" id="MBC3793648.1"/>
    </source>
</evidence>
<dbReference type="SUPFAM" id="SSF48452">
    <property type="entry name" value="TPR-like"/>
    <property type="match status" value="1"/>
</dbReference>
<feature type="signal peptide" evidence="1">
    <location>
        <begin position="1"/>
        <end position="20"/>
    </location>
</feature>
<dbReference type="Proteomes" id="UP000700732">
    <property type="component" value="Unassembled WGS sequence"/>
</dbReference>